<evidence type="ECO:0000313" key="2">
    <source>
        <dbReference type="Proteomes" id="UP001446871"/>
    </source>
</evidence>
<name>A0ABR1VNK0_9PEZI</name>
<dbReference type="EMBL" id="JAQQWM010000003">
    <property type="protein sequence ID" value="KAK8072821.1"/>
    <property type="molecule type" value="Genomic_DNA"/>
</dbReference>
<dbReference type="PANTHER" id="PTHR38797:SF4">
    <property type="entry name" value="NUCLEAR PORE COMPLEX PROTEIN NUP85"/>
    <property type="match status" value="1"/>
</dbReference>
<protein>
    <submittedName>
        <fullName evidence="1">Uncharacterized protein</fullName>
    </submittedName>
</protein>
<proteinExistence type="predicted"/>
<dbReference type="PANTHER" id="PTHR38797">
    <property type="entry name" value="NUCLEAR PORE COMPLEX PROTEIN NUP85-RELATED"/>
    <property type="match status" value="1"/>
</dbReference>
<sequence>MASYTLLPEDLSDIPPSWFDIKLSQRRQKTQNKALVSFYEEEVRVLRSYHDGELQADAAAEAITRPISSSPVPELGGYSDDATALCHLWALLVDALIEWPSGRTPSLVALLSAVSRVPDPIHRGEALDDDDQPLLWNSLPFFTMVWSDAHWMQPGMITRRAASDEASRSRGRRIYIQQQDVEARLVAAGLLQWKRAFQYLIAALERTPGPEDRREAENDGQADGQLKLDFHIAAAARWMEHDGERLYAAIVGDELRSWDERDIPAHAIKFESPTERWAYWEHRLGEIEREEPDDFTREAARKALEYMQHAKEGSGMKE</sequence>
<dbReference type="InterPro" id="IPR053204">
    <property type="entry name" value="Oxopyrrolidines_Biosynth-assoc"/>
</dbReference>
<organism evidence="1 2">
    <name type="scientific">Apiospora saccharicola</name>
    <dbReference type="NCBI Taxonomy" id="335842"/>
    <lineage>
        <taxon>Eukaryota</taxon>
        <taxon>Fungi</taxon>
        <taxon>Dikarya</taxon>
        <taxon>Ascomycota</taxon>
        <taxon>Pezizomycotina</taxon>
        <taxon>Sordariomycetes</taxon>
        <taxon>Xylariomycetidae</taxon>
        <taxon>Amphisphaeriales</taxon>
        <taxon>Apiosporaceae</taxon>
        <taxon>Apiospora</taxon>
    </lineage>
</organism>
<keyword evidence="2" id="KW-1185">Reference proteome</keyword>
<evidence type="ECO:0000313" key="1">
    <source>
        <dbReference type="EMBL" id="KAK8072821.1"/>
    </source>
</evidence>
<reference evidence="1 2" key="1">
    <citation type="submission" date="2023-01" db="EMBL/GenBank/DDBJ databases">
        <title>Analysis of 21 Apiospora genomes using comparative genomics revels a genus with tremendous synthesis potential of carbohydrate active enzymes and secondary metabolites.</title>
        <authorList>
            <person name="Sorensen T."/>
        </authorList>
    </citation>
    <scope>NUCLEOTIDE SEQUENCE [LARGE SCALE GENOMIC DNA]</scope>
    <source>
        <strain evidence="1 2">CBS 83171</strain>
    </source>
</reference>
<dbReference type="Pfam" id="PF12311">
    <property type="entry name" value="DUF3632"/>
    <property type="match status" value="1"/>
</dbReference>
<dbReference type="Proteomes" id="UP001446871">
    <property type="component" value="Unassembled WGS sequence"/>
</dbReference>
<dbReference type="InterPro" id="IPR022085">
    <property type="entry name" value="OpdG"/>
</dbReference>
<comment type="caution">
    <text evidence="1">The sequence shown here is derived from an EMBL/GenBank/DDBJ whole genome shotgun (WGS) entry which is preliminary data.</text>
</comment>
<accession>A0ABR1VNK0</accession>
<gene>
    <name evidence="1" type="ORF">PG996_006169</name>
</gene>